<keyword evidence="4 9" id="KW-0378">Hydrolase</keyword>
<dbReference type="GO" id="GO:0016042">
    <property type="term" value="P:lipid catabolic process"/>
    <property type="evidence" value="ECO:0007669"/>
    <property type="project" value="UniProtKB-KW"/>
</dbReference>
<comment type="similarity">
    <text evidence="2 9">Belongs to the AB hydrolase superfamily. Lipase family.</text>
</comment>
<dbReference type="AlphaFoldDB" id="A0A1I7ZNQ9"/>
<dbReference type="Proteomes" id="UP000095287">
    <property type="component" value="Unplaced"/>
</dbReference>
<reference evidence="14" key="1">
    <citation type="submission" date="2016-11" db="UniProtKB">
        <authorList>
            <consortium name="WormBaseParasite"/>
        </authorList>
    </citation>
    <scope>IDENTIFICATION</scope>
</reference>
<evidence type="ECO:0000313" key="14">
    <source>
        <dbReference type="WBParaSite" id="L893_g28002.t1"/>
    </source>
</evidence>
<evidence type="ECO:0000259" key="12">
    <source>
        <dbReference type="Pfam" id="PF04083"/>
    </source>
</evidence>
<sequence>MRVLVLLCLATAAFGYDPETDMSTPQIINRWGYPAEIHSTTTEDGYILELHRIPHGKTGPTDGPRPVVFMQHGLECSSTNWVANLPNESAGFLFADAGFDVWLGNMRGNRYSKGHVSVDPKKKEFWQFTWDEMAKYDLEAMIEKALNVTGEQDLYYLAHSQGTLTMFAKLSEDHIFAKKIRKFYALAPIGTVKHIKGLLEYVAKYLYFEIEVLDYLGDGQFLPSNWLTKIIADWVCGSWGNKLCDNVMFLIAGPESHQLNVSRTDVYAGHTPSGTSTNNILHWSQMVNSGKVEKYDYRSAKKNQEHYGSDTPPQYDFTKIRTPMYLYWSDADSLSDKTDVVDFLLPTLKKTGSMVEANFLEDFNHLDYIWGLRAAKEIYEPVMQLINEDLNTRYGGNTTMELMF</sequence>
<dbReference type="SUPFAM" id="SSF53474">
    <property type="entry name" value="alpha/beta-Hydrolases"/>
    <property type="match status" value="1"/>
</dbReference>
<feature type="signal peptide" evidence="11">
    <location>
        <begin position="1"/>
        <end position="15"/>
    </location>
</feature>
<dbReference type="WBParaSite" id="L893_g28002.t1">
    <property type="protein sequence ID" value="L893_g28002.t1"/>
    <property type="gene ID" value="L893_g28002"/>
</dbReference>
<dbReference type="GO" id="GO:0016788">
    <property type="term" value="F:hydrolase activity, acting on ester bonds"/>
    <property type="evidence" value="ECO:0007669"/>
    <property type="project" value="InterPro"/>
</dbReference>
<keyword evidence="13" id="KW-1185">Reference proteome</keyword>
<evidence type="ECO:0000256" key="6">
    <source>
        <dbReference type="ARBA" id="ARBA00023098"/>
    </source>
</evidence>
<feature type="active site" description="Nucleophile" evidence="10">
    <location>
        <position position="160"/>
    </location>
</feature>
<dbReference type="GO" id="GO:0043202">
    <property type="term" value="C:lysosomal lumen"/>
    <property type="evidence" value="ECO:0007669"/>
    <property type="project" value="UniProtKB-SubCell"/>
</dbReference>
<evidence type="ECO:0000256" key="1">
    <source>
        <dbReference type="ARBA" id="ARBA00004227"/>
    </source>
</evidence>
<evidence type="ECO:0000256" key="3">
    <source>
        <dbReference type="ARBA" id="ARBA00022729"/>
    </source>
</evidence>
<feature type="active site" description="Charge relay system" evidence="10">
    <location>
        <position position="365"/>
    </location>
</feature>
<evidence type="ECO:0000256" key="11">
    <source>
        <dbReference type="SAM" id="SignalP"/>
    </source>
</evidence>
<dbReference type="Gene3D" id="3.40.50.1820">
    <property type="entry name" value="alpha/beta hydrolase"/>
    <property type="match status" value="1"/>
</dbReference>
<keyword evidence="7" id="KW-0325">Glycoprotein</keyword>
<dbReference type="FunFam" id="3.40.50.1820:FF:000021">
    <property type="entry name" value="Lipase"/>
    <property type="match status" value="1"/>
</dbReference>
<organism evidence="13 14">
    <name type="scientific">Steinernema glaseri</name>
    <dbReference type="NCBI Taxonomy" id="37863"/>
    <lineage>
        <taxon>Eukaryota</taxon>
        <taxon>Metazoa</taxon>
        <taxon>Ecdysozoa</taxon>
        <taxon>Nematoda</taxon>
        <taxon>Chromadorea</taxon>
        <taxon>Rhabditida</taxon>
        <taxon>Tylenchina</taxon>
        <taxon>Panagrolaimomorpha</taxon>
        <taxon>Strongyloidoidea</taxon>
        <taxon>Steinernematidae</taxon>
        <taxon>Steinernema</taxon>
    </lineage>
</organism>
<dbReference type="PIRSF" id="PIRSF000862">
    <property type="entry name" value="Steryl_ester_lip"/>
    <property type="match status" value="1"/>
</dbReference>
<feature type="chain" id="PRO_5012768797" description="Lipase" evidence="11">
    <location>
        <begin position="16"/>
        <end position="404"/>
    </location>
</feature>
<comment type="subcellular location">
    <subcellularLocation>
        <location evidence="1">Lysosome lumen</location>
    </subcellularLocation>
</comment>
<accession>A0A1I7ZNQ9</accession>
<dbReference type="PANTHER" id="PTHR11005">
    <property type="entry name" value="LYSOSOMAL ACID LIPASE-RELATED"/>
    <property type="match status" value="1"/>
</dbReference>
<dbReference type="InterPro" id="IPR029058">
    <property type="entry name" value="AB_hydrolase_fold"/>
</dbReference>
<keyword evidence="5 9" id="KW-0442">Lipid degradation</keyword>
<name>A0A1I7ZNQ9_9BILA</name>
<evidence type="ECO:0000313" key="13">
    <source>
        <dbReference type="Proteomes" id="UP000095287"/>
    </source>
</evidence>
<evidence type="ECO:0000256" key="5">
    <source>
        <dbReference type="ARBA" id="ARBA00022963"/>
    </source>
</evidence>
<evidence type="ECO:0000256" key="4">
    <source>
        <dbReference type="ARBA" id="ARBA00022801"/>
    </source>
</evidence>
<feature type="domain" description="Partial AB-hydrolase lipase" evidence="12">
    <location>
        <begin position="24"/>
        <end position="85"/>
    </location>
</feature>
<dbReference type="InterPro" id="IPR006693">
    <property type="entry name" value="AB_hydrolase_lipase"/>
</dbReference>
<dbReference type="InterPro" id="IPR025483">
    <property type="entry name" value="Lipase_euk"/>
</dbReference>
<keyword evidence="8" id="KW-0458">Lysosome</keyword>
<evidence type="ECO:0000256" key="10">
    <source>
        <dbReference type="PIRSR" id="PIRSR000862-1"/>
    </source>
</evidence>
<evidence type="ECO:0000256" key="8">
    <source>
        <dbReference type="ARBA" id="ARBA00023228"/>
    </source>
</evidence>
<proteinExistence type="inferred from homology"/>
<evidence type="ECO:0000256" key="7">
    <source>
        <dbReference type="ARBA" id="ARBA00023180"/>
    </source>
</evidence>
<evidence type="ECO:0000256" key="9">
    <source>
        <dbReference type="PIRNR" id="PIRNR000862"/>
    </source>
</evidence>
<dbReference type="Pfam" id="PF04083">
    <property type="entry name" value="Abhydro_lipase"/>
    <property type="match status" value="1"/>
</dbReference>
<keyword evidence="3 11" id="KW-0732">Signal</keyword>
<protein>
    <recommendedName>
        <fullName evidence="9">Lipase</fullName>
    </recommendedName>
</protein>
<keyword evidence="6" id="KW-0443">Lipid metabolism</keyword>
<feature type="active site" description="Charge relay system" evidence="10">
    <location>
        <position position="332"/>
    </location>
</feature>
<evidence type="ECO:0000256" key="2">
    <source>
        <dbReference type="ARBA" id="ARBA00010701"/>
    </source>
</evidence>